<evidence type="ECO:0000313" key="2">
    <source>
        <dbReference type="Proteomes" id="UP000824540"/>
    </source>
</evidence>
<comment type="caution">
    <text evidence="1">The sequence shown here is derived from an EMBL/GenBank/DDBJ whole genome shotgun (WGS) entry which is preliminary data.</text>
</comment>
<dbReference type="EMBL" id="JAFBMS010000041">
    <property type="protein sequence ID" value="KAG9340631.1"/>
    <property type="molecule type" value="Genomic_DNA"/>
</dbReference>
<name>A0A8T2NNH8_9TELE</name>
<sequence length="88" mass="9087">MGNLLNSETVSGVWHLTAPSLPSPTLSPHPSLMVVPGPSELCPLLLAELGPSSTSSRGPSMASACCREPRPFHVENGSCCQGYAGRGL</sequence>
<protein>
    <submittedName>
        <fullName evidence="1">Uncharacterized protein</fullName>
    </submittedName>
</protein>
<gene>
    <name evidence="1" type="ORF">JZ751_021187</name>
</gene>
<accession>A0A8T2NNH8</accession>
<proteinExistence type="predicted"/>
<organism evidence="1 2">
    <name type="scientific">Albula glossodonta</name>
    <name type="common">roundjaw bonefish</name>
    <dbReference type="NCBI Taxonomy" id="121402"/>
    <lineage>
        <taxon>Eukaryota</taxon>
        <taxon>Metazoa</taxon>
        <taxon>Chordata</taxon>
        <taxon>Craniata</taxon>
        <taxon>Vertebrata</taxon>
        <taxon>Euteleostomi</taxon>
        <taxon>Actinopterygii</taxon>
        <taxon>Neopterygii</taxon>
        <taxon>Teleostei</taxon>
        <taxon>Albuliformes</taxon>
        <taxon>Albulidae</taxon>
        <taxon>Albula</taxon>
    </lineage>
</organism>
<dbReference type="Proteomes" id="UP000824540">
    <property type="component" value="Unassembled WGS sequence"/>
</dbReference>
<keyword evidence="2" id="KW-1185">Reference proteome</keyword>
<reference evidence="1" key="1">
    <citation type="thesis" date="2021" institute="BYU ScholarsArchive" country="Provo, UT, USA">
        <title>Applications of and Algorithms for Genome Assembly and Genomic Analyses with an Emphasis on Marine Teleosts.</title>
        <authorList>
            <person name="Pickett B.D."/>
        </authorList>
    </citation>
    <scope>NUCLEOTIDE SEQUENCE</scope>
    <source>
        <strain evidence="1">HI-2016</strain>
    </source>
</reference>
<evidence type="ECO:0000313" key="1">
    <source>
        <dbReference type="EMBL" id="KAG9340631.1"/>
    </source>
</evidence>
<dbReference type="AlphaFoldDB" id="A0A8T2NNH8"/>